<organism evidence="3 4">
    <name type="scientific">Nemorincola caseinilytica</name>
    <dbReference type="NCBI Taxonomy" id="2054315"/>
    <lineage>
        <taxon>Bacteria</taxon>
        <taxon>Pseudomonadati</taxon>
        <taxon>Bacteroidota</taxon>
        <taxon>Chitinophagia</taxon>
        <taxon>Chitinophagales</taxon>
        <taxon>Chitinophagaceae</taxon>
        <taxon>Nemorincola</taxon>
    </lineage>
</organism>
<dbReference type="InterPro" id="IPR045057">
    <property type="entry name" value="Gcn5-rel_NAT"/>
</dbReference>
<evidence type="ECO:0000259" key="1">
    <source>
        <dbReference type="PROSITE" id="PS51186"/>
    </source>
</evidence>
<feature type="domain" description="N-acetyltransferase" evidence="1">
    <location>
        <begin position="1"/>
        <end position="93"/>
    </location>
</feature>
<dbReference type="Gene3D" id="3.40.630.30">
    <property type="match status" value="1"/>
</dbReference>
<dbReference type="InterPro" id="IPR000182">
    <property type="entry name" value="GNAT_dom"/>
</dbReference>
<dbReference type="SUPFAM" id="SSF55729">
    <property type="entry name" value="Acyl-CoA N-acyltransferases (Nat)"/>
    <property type="match status" value="1"/>
</dbReference>
<dbReference type="Proteomes" id="UP001500067">
    <property type="component" value="Unassembled WGS sequence"/>
</dbReference>
<gene>
    <name evidence="3" type="ORF">GCM10023093_15670</name>
</gene>
<name>A0ABP8NBU5_9BACT</name>
<evidence type="ECO:0000259" key="2">
    <source>
        <dbReference type="PROSITE" id="PS51729"/>
    </source>
</evidence>
<dbReference type="RefSeq" id="WP_345081154.1">
    <property type="nucleotide sequence ID" value="NZ_BAABFA010000010.1"/>
</dbReference>
<dbReference type="PROSITE" id="PS51729">
    <property type="entry name" value="GNAT_YJDJ"/>
    <property type="match status" value="1"/>
</dbReference>
<evidence type="ECO:0000313" key="4">
    <source>
        <dbReference type="Proteomes" id="UP001500067"/>
    </source>
</evidence>
<sequence>MDVKQHNSETKGRFYIEADGQEAAMMHYVWAGDKKMIIDHTEVAEAFEGRGLGKQLVKAAVLYARANGVSIIPLCPFAKGVFDRVEEYRDVLA</sequence>
<accession>A0ABP8NBU5</accession>
<dbReference type="PANTHER" id="PTHR31435">
    <property type="entry name" value="PROTEIN NATD1"/>
    <property type="match status" value="1"/>
</dbReference>
<dbReference type="EMBL" id="BAABFA010000010">
    <property type="protein sequence ID" value="GAA4464724.1"/>
    <property type="molecule type" value="Genomic_DNA"/>
</dbReference>
<keyword evidence="4" id="KW-1185">Reference proteome</keyword>
<dbReference type="InterPro" id="IPR031165">
    <property type="entry name" value="GNAT_YJDJ"/>
</dbReference>
<proteinExistence type="predicted"/>
<comment type="caution">
    <text evidence="3">The sequence shown here is derived from an EMBL/GenBank/DDBJ whole genome shotgun (WGS) entry which is preliminary data.</text>
</comment>
<dbReference type="InterPro" id="IPR016181">
    <property type="entry name" value="Acyl_CoA_acyltransferase"/>
</dbReference>
<dbReference type="PANTHER" id="PTHR31435:SF10">
    <property type="entry name" value="BSR4717 PROTEIN"/>
    <property type="match status" value="1"/>
</dbReference>
<dbReference type="Pfam" id="PF14542">
    <property type="entry name" value="Acetyltransf_CG"/>
    <property type="match status" value="1"/>
</dbReference>
<reference evidence="4" key="1">
    <citation type="journal article" date="2019" name="Int. J. Syst. Evol. Microbiol.">
        <title>The Global Catalogue of Microorganisms (GCM) 10K type strain sequencing project: providing services to taxonomists for standard genome sequencing and annotation.</title>
        <authorList>
            <consortium name="The Broad Institute Genomics Platform"/>
            <consortium name="The Broad Institute Genome Sequencing Center for Infectious Disease"/>
            <person name="Wu L."/>
            <person name="Ma J."/>
        </authorList>
    </citation>
    <scope>NUCLEOTIDE SEQUENCE [LARGE SCALE GENOMIC DNA]</scope>
    <source>
        <strain evidence="4">JCM 32105</strain>
    </source>
</reference>
<feature type="domain" description="N-acetyltransferase" evidence="2">
    <location>
        <begin position="6"/>
        <end position="93"/>
    </location>
</feature>
<protein>
    <submittedName>
        <fullName evidence="3">GNAT family N-acetyltransferase</fullName>
    </submittedName>
</protein>
<dbReference type="CDD" id="cd04301">
    <property type="entry name" value="NAT_SF"/>
    <property type="match status" value="1"/>
</dbReference>
<dbReference type="PROSITE" id="PS51186">
    <property type="entry name" value="GNAT"/>
    <property type="match status" value="1"/>
</dbReference>
<evidence type="ECO:0000313" key="3">
    <source>
        <dbReference type="EMBL" id="GAA4464724.1"/>
    </source>
</evidence>